<protein>
    <submittedName>
        <fullName evidence="2">Uncharacterized protein</fullName>
    </submittedName>
</protein>
<feature type="region of interest" description="Disordered" evidence="1">
    <location>
        <begin position="744"/>
        <end position="772"/>
    </location>
</feature>
<evidence type="ECO:0000313" key="2">
    <source>
        <dbReference type="EMBL" id="CAD7642533.1"/>
    </source>
</evidence>
<dbReference type="EMBL" id="OC915944">
    <property type="protein sequence ID" value="CAD7642533.1"/>
    <property type="molecule type" value="Genomic_DNA"/>
</dbReference>
<evidence type="ECO:0000313" key="3">
    <source>
        <dbReference type="Proteomes" id="UP000728032"/>
    </source>
</evidence>
<reference evidence="2" key="1">
    <citation type="submission" date="2020-11" db="EMBL/GenBank/DDBJ databases">
        <authorList>
            <person name="Tran Van P."/>
        </authorList>
    </citation>
    <scope>NUCLEOTIDE SEQUENCE</scope>
</reference>
<evidence type="ECO:0000256" key="1">
    <source>
        <dbReference type="SAM" id="MobiDB-lite"/>
    </source>
</evidence>
<proteinExistence type="predicted"/>
<feature type="region of interest" description="Disordered" evidence="1">
    <location>
        <begin position="495"/>
        <end position="546"/>
    </location>
</feature>
<dbReference type="EMBL" id="CAJPVJ010001119">
    <property type="protein sequence ID" value="CAG2164079.1"/>
    <property type="molecule type" value="Genomic_DNA"/>
</dbReference>
<feature type="compositionally biased region" description="Polar residues" evidence="1">
    <location>
        <begin position="512"/>
        <end position="523"/>
    </location>
</feature>
<dbReference type="OrthoDB" id="10692762at2759"/>
<dbReference type="Proteomes" id="UP000728032">
    <property type="component" value="Unassembled WGS sequence"/>
</dbReference>
<accession>A0A7R9LIU0</accession>
<organism evidence="2">
    <name type="scientific">Oppiella nova</name>
    <dbReference type="NCBI Taxonomy" id="334625"/>
    <lineage>
        <taxon>Eukaryota</taxon>
        <taxon>Metazoa</taxon>
        <taxon>Ecdysozoa</taxon>
        <taxon>Arthropoda</taxon>
        <taxon>Chelicerata</taxon>
        <taxon>Arachnida</taxon>
        <taxon>Acari</taxon>
        <taxon>Acariformes</taxon>
        <taxon>Sarcoptiformes</taxon>
        <taxon>Oribatida</taxon>
        <taxon>Brachypylina</taxon>
        <taxon>Oppioidea</taxon>
        <taxon>Oppiidae</taxon>
        <taxon>Oppiella</taxon>
    </lineage>
</organism>
<gene>
    <name evidence="2" type="ORF">ONB1V03_LOCUS3639</name>
</gene>
<dbReference type="AlphaFoldDB" id="A0A7R9LIU0"/>
<sequence>MCDDTDSSMAEWLDLSAEDIRFADDYCGEEDGIFWGAITDTERQYVDKWLQQFGADRVLTADDESLDMTSPTGHMSGDNYSLFVSSMGSQSMSAGSQTALTPRKELPLDLLVAITSGGVQRELITDATDDYHHSDPFNDFSMISTSDPYLLSTASAGHVSINDYSLFVSPNGSQSAAGSVGTPSKGVDLTSAYVSAMATQSFAPNVSAIYANEVDVMNATDVSQVIPQSFFDSVSQTPIKEVDAMADSITAMASKCVSDSPLQEVDTTVDNISYMASQTIAPIRGDMTADEEDMEVVMGAKNDISFRANTSVKFNTSVRVRHTSEGMAPIDMEMPIKCDDSSDDNNTPVVKTYSRQTSLKSGTPVINETIDDSVFSTSALFKSRVDSYDNTTPLRDSSRSHGLETPLQAIVEDRDELEMADKVVELDAKDLLSPFDINKTMGNGALEVDVPITQSLIGLTGDTTGRPLTQSTPRFVSKIPKPKATYNHVATPRYSTARDSFAKPLSVHKTSRQSSQLGVSSDGTDGGAAEELSASSLTGRTSRSRKDYSLGLQSIVESPISAMESATREESLAKTTTTPLRANTSVKFSASVRVRTASEGMASMDKETPIKSDDSAKIFNASIANRVQTPFKDMTPLINRTLEDIASNASVLNKTLGVDDDTPLKNNNRWLRIETPVKEDMEAMEVTENMVEVVAEDLLSPFGLNKSVGKAFGKAVPVTMSLVDINTATVEPVRQLTPRFTKPVARVSSPGRRPSAANRSSGYPLARKSPRLSTIMTSNTSANESTLDFILNEIQCNDSDDNSESFLLNDKQL</sequence>
<feature type="non-terminal residue" evidence="2">
    <location>
        <position position="1"/>
    </location>
</feature>
<keyword evidence="3" id="KW-1185">Reference proteome</keyword>
<name>A0A7R9LIU0_9ACAR</name>